<sequence length="311" mass="35256">MVAAGIWVWMESKKHLSQAEETFWGSEETFCASRAETLKAGVNGCCVGQRNPSIEDLLNQPGIATDFGAALAALTVAMGDFKVALLPEFKMSKGQIKNLDGNRRRTNLSIFYPSTGAPEKVLLLSDAAPYIVKEAGILKIFYLNLMHITCLAHSLHRVSECIREKFAIKKCDSSKINNIVQKQLQEFGIDFKTEIVAFTTDGASVMRKPCKEYINTLVAKPRINYCCQWKRRLEKKDSKEQSPNEEENENEKSDEDEFDNETEPQDLVILELRPNIQNATNEVRNIYVFFEIAQRKILSCKNMCKKNSIKN</sequence>
<feature type="compositionally biased region" description="Acidic residues" evidence="1">
    <location>
        <begin position="243"/>
        <end position="261"/>
    </location>
</feature>
<gene>
    <name evidence="2" type="ORF">ILUMI_23920</name>
</gene>
<evidence type="ECO:0008006" key="4">
    <source>
        <dbReference type="Google" id="ProtNLM"/>
    </source>
</evidence>
<protein>
    <recommendedName>
        <fullName evidence="4">DUF659 domain-containing protein</fullName>
    </recommendedName>
</protein>
<proteinExistence type="predicted"/>
<dbReference type="AlphaFoldDB" id="A0A8K0FZ86"/>
<reference evidence="2" key="1">
    <citation type="submission" date="2019-08" db="EMBL/GenBank/DDBJ databases">
        <title>The genome of the North American firefly Photinus pyralis.</title>
        <authorList>
            <consortium name="Photinus pyralis genome working group"/>
            <person name="Fallon T.R."/>
            <person name="Sander Lower S.E."/>
            <person name="Weng J.-K."/>
        </authorList>
    </citation>
    <scope>NUCLEOTIDE SEQUENCE</scope>
    <source>
        <strain evidence="2">TRF0915ILg1</strain>
        <tissue evidence="2">Whole body</tissue>
    </source>
</reference>
<name>A0A8K0FZ86_IGNLU</name>
<evidence type="ECO:0000313" key="3">
    <source>
        <dbReference type="Proteomes" id="UP000801492"/>
    </source>
</evidence>
<dbReference type="Proteomes" id="UP000801492">
    <property type="component" value="Unassembled WGS sequence"/>
</dbReference>
<evidence type="ECO:0000256" key="1">
    <source>
        <dbReference type="SAM" id="MobiDB-lite"/>
    </source>
</evidence>
<comment type="caution">
    <text evidence="2">The sequence shown here is derived from an EMBL/GenBank/DDBJ whole genome shotgun (WGS) entry which is preliminary data.</text>
</comment>
<accession>A0A8K0FZ86</accession>
<dbReference type="EMBL" id="VTPC01090634">
    <property type="protein sequence ID" value="KAF2882252.1"/>
    <property type="molecule type" value="Genomic_DNA"/>
</dbReference>
<dbReference type="OrthoDB" id="8050716at2759"/>
<feature type="region of interest" description="Disordered" evidence="1">
    <location>
        <begin position="237"/>
        <end position="261"/>
    </location>
</feature>
<evidence type="ECO:0000313" key="2">
    <source>
        <dbReference type="EMBL" id="KAF2882252.1"/>
    </source>
</evidence>
<organism evidence="2 3">
    <name type="scientific">Ignelater luminosus</name>
    <name type="common">Cucubano</name>
    <name type="synonym">Pyrophorus luminosus</name>
    <dbReference type="NCBI Taxonomy" id="2038154"/>
    <lineage>
        <taxon>Eukaryota</taxon>
        <taxon>Metazoa</taxon>
        <taxon>Ecdysozoa</taxon>
        <taxon>Arthropoda</taxon>
        <taxon>Hexapoda</taxon>
        <taxon>Insecta</taxon>
        <taxon>Pterygota</taxon>
        <taxon>Neoptera</taxon>
        <taxon>Endopterygota</taxon>
        <taxon>Coleoptera</taxon>
        <taxon>Polyphaga</taxon>
        <taxon>Elateriformia</taxon>
        <taxon>Elateroidea</taxon>
        <taxon>Elateridae</taxon>
        <taxon>Agrypninae</taxon>
        <taxon>Pyrophorini</taxon>
        <taxon>Ignelater</taxon>
    </lineage>
</organism>
<keyword evidence="3" id="KW-1185">Reference proteome</keyword>